<organism evidence="1">
    <name type="scientific">Oikopleura dioica</name>
    <name type="common">Tunicate</name>
    <dbReference type="NCBI Taxonomy" id="34765"/>
    <lineage>
        <taxon>Eukaryota</taxon>
        <taxon>Metazoa</taxon>
        <taxon>Chordata</taxon>
        <taxon>Tunicata</taxon>
        <taxon>Appendicularia</taxon>
        <taxon>Copelata</taxon>
        <taxon>Oikopleuridae</taxon>
        <taxon>Oikopleura</taxon>
    </lineage>
</organism>
<sequence length="80" mass="8521">MQRNCAQKVVGGEGSGILPEVTSGRVVVPCELERDVLLASSEGSSPMSPREVFLNSRESPVDRSKVRLTTALILGLALLL</sequence>
<accession>E4YH39</accession>
<proteinExistence type="predicted"/>
<dbReference type="Proteomes" id="UP000011014">
    <property type="component" value="Unassembled WGS sequence"/>
</dbReference>
<name>E4YH39_OIKDI</name>
<reference evidence="1" key="1">
    <citation type="journal article" date="2010" name="Science">
        <title>Plasticity of animal genome architecture unmasked by rapid evolution of a pelagic tunicate.</title>
        <authorList>
            <person name="Denoeud F."/>
            <person name="Henriet S."/>
            <person name="Mungpakdee S."/>
            <person name="Aury J.M."/>
            <person name="Da Silva C."/>
            <person name="Brinkmann H."/>
            <person name="Mikhaleva J."/>
            <person name="Olsen L.C."/>
            <person name="Jubin C."/>
            <person name="Canestro C."/>
            <person name="Bouquet J.M."/>
            <person name="Danks G."/>
            <person name="Poulain J."/>
            <person name="Campsteijn C."/>
            <person name="Adamski M."/>
            <person name="Cross I."/>
            <person name="Yadetie F."/>
            <person name="Muffato M."/>
            <person name="Louis A."/>
            <person name="Butcher S."/>
            <person name="Tsagkogeorga G."/>
            <person name="Konrad A."/>
            <person name="Singh S."/>
            <person name="Jensen M.F."/>
            <person name="Cong E.H."/>
            <person name="Eikeseth-Otteraa H."/>
            <person name="Noel B."/>
            <person name="Anthouard V."/>
            <person name="Porcel B.M."/>
            <person name="Kachouri-Lafond R."/>
            <person name="Nishino A."/>
            <person name="Ugolini M."/>
            <person name="Chourrout P."/>
            <person name="Nishida H."/>
            <person name="Aasland R."/>
            <person name="Huzurbazar S."/>
            <person name="Westhof E."/>
            <person name="Delsuc F."/>
            <person name="Lehrach H."/>
            <person name="Reinhardt R."/>
            <person name="Weissenbach J."/>
            <person name="Roy S.W."/>
            <person name="Artiguenave F."/>
            <person name="Postlethwait J.H."/>
            <person name="Manak J.R."/>
            <person name="Thompson E.M."/>
            <person name="Jaillon O."/>
            <person name="Du Pasquier L."/>
            <person name="Boudinot P."/>
            <person name="Liberles D.A."/>
            <person name="Volff J.N."/>
            <person name="Philippe H."/>
            <person name="Lenhard B."/>
            <person name="Roest Crollius H."/>
            <person name="Wincker P."/>
            <person name="Chourrout D."/>
        </authorList>
    </citation>
    <scope>NUCLEOTIDE SEQUENCE [LARGE SCALE GENOMIC DNA]</scope>
</reference>
<dbReference type="EMBL" id="FN654547">
    <property type="protein sequence ID" value="CBY34813.1"/>
    <property type="molecule type" value="Genomic_DNA"/>
</dbReference>
<protein>
    <submittedName>
        <fullName evidence="1">Uncharacterized protein</fullName>
    </submittedName>
</protein>
<gene>
    <name evidence="1" type="ORF">GSOID_T00024850001</name>
</gene>
<evidence type="ECO:0000313" key="1">
    <source>
        <dbReference type="EMBL" id="CBY34813.1"/>
    </source>
</evidence>
<dbReference type="AlphaFoldDB" id="E4YH39"/>